<dbReference type="AlphaFoldDB" id="A0AAT9HWG4"/>
<feature type="region of interest" description="Disordered" evidence="1">
    <location>
        <begin position="1"/>
        <end position="30"/>
    </location>
</feature>
<protein>
    <submittedName>
        <fullName evidence="2">Uncharacterized protein</fullName>
    </submittedName>
</protein>
<dbReference type="EMBL" id="AP035768">
    <property type="protein sequence ID" value="BFO21719.1"/>
    <property type="molecule type" value="Genomic_DNA"/>
</dbReference>
<reference evidence="2" key="2">
    <citation type="submission" date="2024-07" db="EMBL/GenBank/DDBJ databases">
        <title>Streptomyces haneummycinica sp. nov., a new antibiotic-producing actinobacterium isolated from marine sediment.</title>
        <authorList>
            <person name="Uemura M."/>
            <person name="Hamada M."/>
            <person name="Hirano S."/>
            <person name="Kobayashi K."/>
            <person name="Ohshiro T."/>
            <person name="Kobayashi T."/>
            <person name="Terahara T."/>
        </authorList>
    </citation>
    <scope>NUCLEOTIDE SEQUENCE</scope>
    <source>
        <strain evidence="2">KM77-8</strain>
    </source>
</reference>
<evidence type="ECO:0000313" key="2">
    <source>
        <dbReference type="EMBL" id="BFO21719.1"/>
    </source>
</evidence>
<sequence>MVVRAGRGEQQGVGPRTPHELGPVPDPCAGPLEDVRPGGVAVEPFLTAAVRVAVQPFGLDTGGSEFEAVRPADRVDDDVDLEEGGFTLALGVQEKTRRGMPS</sequence>
<reference evidence="2" key="1">
    <citation type="submission" date="2024-06" db="EMBL/GenBank/DDBJ databases">
        <authorList>
            <consortium name="consrtm"/>
            <person name="Uemura M."/>
            <person name="Terahara T."/>
        </authorList>
    </citation>
    <scope>NUCLEOTIDE SEQUENCE</scope>
    <source>
        <strain evidence="2">KM77-8</strain>
    </source>
</reference>
<name>A0AAT9HWG4_9ACTN</name>
<proteinExistence type="predicted"/>
<organism evidence="2">
    <name type="scientific">Streptomyces haneummycinicus</name>
    <dbReference type="NCBI Taxonomy" id="3074435"/>
    <lineage>
        <taxon>Bacteria</taxon>
        <taxon>Bacillati</taxon>
        <taxon>Actinomycetota</taxon>
        <taxon>Actinomycetes</taxon>
        <taxon>Kitasatosporales</taxon>
        <taxon>Streptomycetaceae</taxon>
        <taxon>Streptomyces</taxon>
    </lineage>
</organism>
<accession>A0AAT9HWG4</accession>
<evidence type="ECO:0000256" key="1">
    <source>
        <dbReference type="SAM" id="MobiDB-lite"/>
    </source>
</evidence>
<gene>
    <name evidence="2" type="ORF">SHKM778_81070</name>
</gene>